<evidence type="ECO:0000313" key="2">
    <source>
        <dbReference type="EMBL" id="DAD97279.1"/>
    </source>
</evidence>
<sequence length="88" mass="10047">MATFDLKTSKICQNKDQKIVDLKGATIGIDLPPFHPHCRTVFVAIFDDKLEEQLTTSNERKARDPIDNKSYTTGIKDYKQSKNSNTWS</sequence>
<proteinExistence type="predicted"/>
<evidence type="ECO:0000256" key="1">
    <source>
        <dbReference type="SAM" id="MobiDB-lite"/>
    </source>
</evidence>
<dbReference type="EMBL" id="BK015235">
    <property type="protein sequence ID" value="DAD97279.1"/>
    <property type="molecule type" value="Genomic_DNA"/>
</dbReference>
<accession>A0A8S5NSF7</accession>
<reference evidence="2" key="1">
    <citation type="journal article" date="2021" name="Proc. Natl. Acad. Sci. U.S.A.">
        <title>A Catalog of Tens of Thousands of Viruses from Human Metagenomes Reveals Hidden Associations with Chronic Diseases.</title>
        <authorList>
            <person name="Tisza M.J."/>
            <person name="Buck C.B."/>
        </authorList>
    </citation>
    <scope>NUCLEOTIDE SEQUENCE</scope>
    <source>
        <strain evidence="2">CtWVj20</strain>
    </source>
</reference>
<feature type="compositionally biased region" description="Basic and acidic residues" evidence="1">
    <location>
        <begin position="55"/>
        <end position="67"/>
    </location>
</feature>
<name>A0A8S5NSF7_9VIRU</name>
<protein>
    <submittedName>
        <fullName evidence="2">Minor capsid protein</fullName>
    </submittedName>
</protein>
<feature type="region of interest" description="Disordered" evidence="1">
    <location>
        <begin position="55"/>
        <end position="88"/>
    </location>
</feature>
<organism evidence="2">
    <name type="scientific">Phage sp. ctWVj20</name>
    <dbReference type="NCBI Taxonomy" id="2826748"/>
    <lineage>
        <taxon>Viruses</taxon>
    </lineage>
</organism>